<comment type="caution">
    <text evidence="8">The sequence shown here is derived from an EMBL/GenBank/DDBJ whole genome shotgun (WGS) entry which is preliminary data.</text>
</comment>
<feature type="domain" description="BMC" evidence="7">
    <location>
        <begin position="4"/>
        <end position="92"/>
    </location>
</feature>
<evidence type="ECO:0000256" key="3">
    <source>
        <dbReference type="ARBA" id="ARBA00023587"/>
    </source>
</evidence>
<comment type="similarity">
    <text evidence="6">Belongs to the bacterial microcompartments protein family. CcmK subfamily.</text>
</comment>
<evidence type="ECO:0000259" key="7">
    <source>
        <dbReference type="PROSITE" id="PS51930"/>
    </source>
</evidence>
<gene>
    <name evidence="8" type="primary">ccmK-1</name>
    <name evidence="6" type="synonym">ccmK</name>
    <name evidence="8" type="ORF">MiSe_45500</name>
</gene>
<dbReference type="InterPro" id="IPR046380">
    <property type="entry name" value="CcmK"/>
</dbReference>
<reference evidence="8" key="1">
    <citation type="submission" date="2019-10" db="EMBL/GenBank/DDBJ databases">
        <title>Draft genome sequece of Microseira wollei NIES-4236.</title>
        <authorList>
            <person name="Yamaguchi H."/>
            <person name="Suzuki S."/>
            <person name="Kawachi M."/>
        </authorList>
    </citation>
    <scope>NUCLEOTIDE SEQUENCE</scope>
    <source>
        <strain evidence="8">NIES-4236</strain>
    </source>
</reference>
<evidence type="ECO:0000256" key="5">
    <source>
        <dbReference type="ARBA" id="ARBA00024446"/>
    </source>
</evidence>
<keyword evidence="9" id="KW-1185">Reference proteome</keyword>
<evidence type="ECO:0000256" key="2">
    <source>
        <dbReference type="ARBA" id="ARBA00023300"/>
    </source>
</evidence>
<keyword evidence="1 6" id="KW-0602">Photosynthesis</keyword>
<dbReference type="GO" id="GO:0043886">
    <property type="term" value="F:structural constituent of carboxysome shell"/>
    <property type="evidence" value="ECO:0007669"/>
    <property type="project" value="UniProtKB-UniRule"/>
</dbReference>
<dbReference type="PROSITE" id="PS51930">
    <property type="entry name" value="BMC_2"/>
    <property type="match status" value="1"/>
</dbReference>
<dbReference type="InterPro" id="IPR000249">
    <property type="entry name" value="BMC_dom"/>
</dbReference>
<dbReference type="EMBL" id="BLAY01000074">
    <property type="protein sequence ID" value="GET39778.1"/>
    <property type="molecule type" value="Genomic_DNA"/>
</dbReference>
<dbReference type="GO" id="GO:0015979">
    <property type="term" value="P:photosynthesis"/>
    <property type="evidence" value="ECO:0007669"/>
    <property type="project" value="UniProtKB-KW"/>
</dbReference>
<dbReference type="SUPFAM" id="SSF143414">
    <property type="entry name" value="CcmK-like"/>
    <property type="match status" value="1"/>
</dbReference>
<comment type="domain">
    <text evidence="6">The tight homohexamer forms a small pore which is positively charged.</text>
</comment>
<dbReference type="GO" id="GO:0015977">
    <property type="term" value="P:carbon fixation"/>
    <property type="evidence" value="ECO:0007669"/>
    <property type="project" value="UniProtKB-UniRule"/>
</dbReference>
<evidence type="ECO:0000313" key="8">
    <source>
        <dbReference type="EMBL" id="GET39778.1"/>
    </source>
</evidence>
<evidence type="ECO:0000313" key="9">
    <source>
        <dbReference type="Proteomes" id="UP001050975"/>
    </source>
</evidence>
<comment type="function">
    <text evidence="6">One of the shell proteins of the carboxysome, a polyhedral inclusion where RuBisCO (ribulose bisphosphate carboxylase, rbcL-rbcS) is sequestered. Assembles into hexamers which make sheets that form the facets of the polyhedral carboxysome. The hexamer central pore probably regulates metabolite flux.</text>
</comment>
<dbReference type="Proteomes" id="UP001050975">
    <property type="component" value="Unassembled WGS sequence"/>
</dbReference>
<comment type="subunit">
    <text evidence="6">Homohexamer. Interacts with CcmN and CcmO in the carboxysome.</text>
</comment>
<dbReference type="PANTHER" id="PTHR33941:SF13">
    <property type="entry name" value="CARBOXYSOME SHELL PROTEIN CCMK4"/>
    <property type="match status" value="1"/>
</dbReference>
<dbReference type="InterPro" id="IPR050575">
    <property type="entry name" value="BMC_shell"/>
</dbReference>
<dbReference type="InterPro" id="IPR044872">
    <property type="entry name" value="CcmK/CsoS1_BMC"/>
</dbReference>
<evidence type="ECO:0000256" key="1">
    <source>
        <dbReference type="ARBA" id="ARBA00022531"/>
    </source>
</evidence>
<accession>A0AAV3XE92</accession>
<keyword evidence="4 6" id="KW-1282">Carboxysome</keyword>
<protein>
    <recommendedName>
        <fullName evidence="6">Carboxysome shell protein CcmK</fullName>
    </recommendedName>
    <alternativeName>
        <fullName evidence="6">Carbon dioxide-concentrating mechanism protein CcmK</fullName>
    </alternativeName>
</protein>
<dbReference type="AlphaFoldDB" id="A0AAV3XE92"/>
<dbReference type="RefSeq" id="WP_226585324.1">
    <property type="nucleotide sequence ID" value="NZ_BLAY01000074.1"/>
</dbReference>
<dbReference type="HAMAP" id="MF_00854">
    <property type="entry name" value="CcmK"/>
    <property type="match status" value="1"/>
</dbReference>
<evidence type="ECO:0000256" key="6">
    <source>
        <dbReference type="HAMAP-Rule" id="MF_00854"/>
    </source>
</evidence>
<name>A0AAV3XE92_9CYAN</name>
<organism evidence="8 9">
    <name type="scientific">Microseira wollei NIES-4236</name>
    <dbReference type="NCBI Taxonomy" id="2530354"/>
    <lineage>
        <taxon>Bacteria</taxon>
        <taxon>Bacillati</taxon>
        <taxon>Cyanobacteriota</taxon>
        <taxon>Cyanophyceae</taxon>
        <taxon>Oscillatoriophycideae</taxon>
        <taxon>Aerosakkonematales</taxon>
        <taxon>Aerosakkonemataceae</taxon>
        <taxon>Microseira</taxon>
    </lineage>
</organism>
<dbReference type="InterPro" id="IPR037233">
    <property type="entry name" value="CcmK-like_sf"/>
</dbReference>
<dbReference type="CDD" id="cd07057">
    <property type="entry name" value="BMC_CcmK"/>
    <property type="match status" value="1"/>
</dbReference>
<evidence type="ECO:0000256" key="4">
    <source>
        <dbReference type="ARBA" id="ARBA00023669"/>
    </source>
</evidence>
<keyword evidence="5" id="KW-1283">Bacterial microcompartment</keyword>
<dbReference type="SMART" id="SM00877">
    <property type="entry name" value="BMC"/>
    <property type="match status" value="1"/>
</dbReference>
<sequence>MTKAVGMVEVLGIPAVSAVADVMVKAARVTFVAYENIDIGYVTVIVRGDVAEVLSAVTAGIEAAKNIDSIESPLLSYHVIPRPHPNLDFVLPIGYVPAVEPFRV</sequence>
<dbReference type="Pfam" id="PF00936">
    <property type="entry name" value="BMC"/>
    <property type="match status" value="1"/>
</dbReference>
<keyword evidence="2 6" id="KW-0120">Carbon dioxide fixation</keyword>
<dbReference type="PANTHER" id="PTHR33941">
    <property type="entry name" value="PROPANEDIOL UTILIZATION PROTEIN PDUA"/>
    <property type="match status" value="1"/>
</dbReference>
<proteinExistence type="inferred from homology"/>
<comment type="subcellular location">
    <subcellularLocation>
        <location evidence="3 6">Carboxysome</location>
    </subcellularLocation>
</comment>
<dbReference type="GO" id="GO:0031470">
    <property type="term" value="C:carboxysome"/>
    <property type="evidence" value="ECO:0007669"/>
    <property type="project" value="UniProtKB-SubCell"/>
</dbReference>
<dbReference type="Gene3D" id="3.30.70.1710">
    <property type="match status" value="1"/>
</dbReference>